<dbReference type="PROSITE" id="PS51635">
    <property type="entry name" value="PNPLA"/>
    <property type="match status" value="1"/>
</dbReference>
<evidence type="ECO:0000259" key="4">
    <source>
        <dbReference type="PROSITE" id="PS51635"/>
    </source>
</evidence>
<evidence type="ECO:0000313" key="6">
    <source>
        <dbReference type="Proteomes" id="UP001144050"/>
    </source>
</evidence>
<name>A0AAW5ZR60_RALSL</name>
<dbReference type="Pfam" id="PF01734">
    <property type="entry name" value="Patatin"/>
    <property type="match status" value="1"/>
</dbReference>
<evidence type="ECO:0000256" key="3">
    <source>
        <dbReference type="SAM" id="MobiDB-lite"/>
    </source>
</evidence>
<organism evidence="5 6">
    <name type="scientific">Ralstonia solanacearum</name>
    <name type="common">Pseudomonas solanacearum</name>
    <dbReference type="NCBI Taxonomy" id="305"/>
    <lineage>
        <taxon>Bacteria</taxon>
        <taxon>Pseudomonadati</taxon>
        <taxon>Pseudomonadota</taxon>
        <taxon>Betaproteobacteria</taxon>
        <taxon>Burkholderiales</taxon>
        <taxon>Burkholderiaceae</taxon>
        <taxon>Ralstonia</taxon>
        <taxon>Ralstonia solanacearum species complex</taxon>
    </lineage>
</organism>
<feature type="region of interest" description="Disordered" evidence="3">
    <location>
        <begin position="171"/>
        <end position="193"/>
    </location>
</feature>
<reference evidence="5" key="1">
    <citation type="submission" date="2021-09" db="EMBL/GenBank/DDBJ databases">
        <title>Genomic analysis of Ralstonia spp.</title>
        <authorList>
            <person name="Aburjaile F."/>
            <person name="Ariute J.C."/>
            <person name="Pais A.K.L."/>
            <person name="Albuquerque G.M.R."/>
            <person name="Silva A.M.F."/>
            <person name="Brenig B."/>
            <person name="Azevedo V."/>
            <person name="Matiuzzi M."/>
            <person name="Ramos R."/>
            <person name="Goes-Neto A."/>
            <person name="Soares S."/>
            <person name="Iseppon A.M.B."/>
            <person name="Souza E."/>
            <person name="Gama M."/>
        </authorList>
    </citation>
    <scope>NUCLEOTIDE SEQUENCE</scope>
    <source>
        <strain evidence="5">CCRMRs91</strain>
    </source>
</reference>
<sequence length="193" mass="19986">MPAAPGARAIGGEPRASMAVPGLFAPIEVDGRTLLDGGLVSHLPVQLARDMGVEIVIAVNLGSDLRRPEALASPAAVTQQRITLLVGQNVRTQKALLHRSDVRLEPCLPDLSFPAFAKGPQGVHAGEEAVVGAQARLAALSLSPQACAAYREAHRPQGRLAWGSRIDAHRSSASAPRLATSGNCATTSAEGLT</sequence>
<dbReference type="GO" id="GO:0006629">
    <property type="term" value="P:lipid metabolic process"/>
    <property type="evidence" value="ECO:0007669"/>
    <property type="project" value="UniProtKB-KW"/>
</dbReference>
<evidence type="ECO:0000256" key="1">
    <source>
        <dbReference type="ARBA" id="ARBA00023098"/>
    </source>
</evidence>
<evidence type="ECO:0000256" key="2">
    <source>
        <dbReference type="PROSITE-ProRule" id="PRU01161"/>
    </source>
</evidence>
<dbReference type="AlphaFoldDB" id="A0AAW5ZR60"/>
<dbReference type="Gene3D" id="3.40.1090.10">
    <property type="entry name" value="Cytosolic phospholipase A2 catalytic domain"/>
    <property type="match status" value="1"/>
</dbReference>
<accession>A0AAW5ZR60</accession>
<dbReference type="SUPFAM" id="SSF52151">
    <property type="entry name" value="FabD/lysophospholipase-like"/>
    <property type="match status" value="1"/>
</dbReference>
<feature type="compositionally biased region" description="Polar residues" evidence="3">
    <location>
        <begin position="180"/>
        <end position="193"/>
    </location>
</feature>
<evidence type="ECO:0000313" key="5">
    <source>
        <dbReference type="EMBL" id="MDB0571982.1"/>
    </source>
</evidence>
<comment type="caution">
    <text evidence="2">Lacks conserved residue(s) required for the propagation of feature annotation.</text>
</comment>
<dbReference type="EMBL" id="JAIVFG010000023">
    <property type="protein sequence ID" value="MDB0571982.1"/>
    <property type="molecule type" value="Genomic_DNA"/>
</dbReference>
<gene>
    <name evidence="5" type="ORF">LBW59_14535</name>
</gene>
<comment type="caution">
    <text evidence="5">The sequence shown here is derived from an EMBL/GenBank/DDBJ whole genome shotgun (WGS) entry which is preliminary data.</text>
</comment>
<dbReference type="Proteomes" id="UP001144050">
    <property type="component" value="Unassembled WGS sequence"/>
</dbReference>
<dbReference type="InterPro" id="IPR016035">
    <property type="entry name" value="Acyl_Trfase/lysoPLipase"/>
</dbReference>
<feature type="short sequence motif" description="DGA/G" evidence="2">
    <location>
        <begin position="36"/>
        <end position="38"/>
    </location>
</feature>
<protein>
    <submittedName>
        <fullName evidence="5">Patatin-like phospholipase family protein</fullName>
    </submittedName>
</protein>
<proteinExistence type="predicted"/>
<dbReference type="InterPro" id="IPR002641">
    <property type="entry name" value="PNPLA_dom"/>
</dbReference>
<feature type="domain" description="PNPLA" evidence="4">
    <location>
        <begin position="1"/>
        <end position="49"/>
    </location>
</feature>
<dbReference type="RefSeq" id="WP_271656767.1">
    <property type="nucleotide sequence ID" value="NZ_JAIVFG010000023.1"/>
</dbReference>
<keyword evidence="1" id="KW-0443">Lipid metabolism</keyword>